<feature type="transmembrane region" description="Helical" evidence="1">
    <location>
        <begin position="21"/>
        <end position="44"/>
    </location>
</feature>
<reference evidence="3" key="1">
    <citation type="journal article" date="2019" name="Int. J. Syst. Evol. Microbiol.">
        <title>The Global Catalogue of Microorganisms (GCM) 10K type strain sequencing project: providing services to taxonomists for standard genome sequencing and annotation.</title>
        <authorList>
            <consortium name="The Broad Institute Genomics Platform"/>
            <consortium name="The Broad Institute Genome Sequencing Center for Infectious Disease"/>
            <person name="Wu L."/>
            <person name="Ma J."/>
        </authorList>
    </citation>
    <scope>NUCLEOTIDE SEQUENCE [LARGE SCALE GENOMIC DNA]</scope>
    <source>
        <strain evidence="3">CGMCC 4.7371</strain>
    </source>
</reference>
<evidence type="ECO:0000256" key="1">
    <source>
        <dbReference type="SAM" id="Phobius"/>
    </source>
</evidence>
<dbReference type="EMBL" id="BMNI01000004">
    <property type="protein sequence ID" value="GGO89494.1"/>
    <property type="molecule type" value="Genomic_DNA"/>
</dbReference>
<comment type="caution">
    <text evidence="2">The sequence shown here is derived from an EMBL/GenBank/DDBJ whole genome shotgun (WGS) entry which is preliminary data.</text>
</comment>
<keyword evidence="3" id="KW-1185">Reference proteome</keyword>
<gene>
    <name evidence="2" type="ORF">GCM10011584_19000</name>
</gene>
<dbReference type="RefSeq" id="WP_188783786.1">
    <property type="nucleotide sequence ID" value="NZ_BMNI01000004.1"/>
</dbReference>
<feature type="transmembrane region" description="Helical" evidence="1">
    <location>
        <begin position="50"/>
        <end position="72"/>
    </location>
</feature>
<name>A0ABQ2NA56_9ACTN</name>
<organism evidence="2 3">
    <name type="scientific">Nocardioides phosphati</name>
    <dbReference type="NCBI Taxonomy" id="1867775"/>
    <lineage>
        <taxon>Bacteria</taxon>
        <taxon>Bacillati</taxon>
        <taxon>Actinomycetota</taxon>
        <taxon>Actinomycetes</taxon>
        <taxon>Propionibacteriales</taxon>
        <taxon>Nocardioidaceae</taxon>
        <taxon>Nocardioides</taxon>
    </lineage>
</organism>
<keyword evidence="1" id="KW-0472">Membrane</keyword>
<accession>A0ABQ2NA56</accession>
<sequence>MAKHPHYWFDRRNLGQLLVPVTWQAFVLIGIQALLVALAALVIFSSLGDWATIGWISLIGLGLNLTFVVAIAKSPMPHWLRHSLGD</sequence>
<proteinExistence type="predicted"/>
<protein>
    <submittedName>
        <fullName evidence="2">Uncharacterized protein</fullName>
    </submittedName>
</protein>
<dbReference type="Proteomes" id="UP000655410">
    <property type="component" value="Unassembled WGS sequence"/>
</dbReference>
<keyword evidence="1" id="KW-1133">Transmembrane helix</keyword>
<evidence type="ECO:0000313" key="2">
    <source>
        <dbReference type="EMBL" id="GGO89494.1"/>
    </source>
</evidence>
<evidence type="ECO:0000313" key="3">
    <source>
        <dbReference type="Proteomes" id="UP000655410"/>
    </source>
</evidence>
<keyword evidence="1" id="KW-0812">Transmembrane</keyword>